<organism evidence="11">
    <name type="scientific">Meteorus pulchricornis</name>
    <dbReference type="NCBI Taxonomy" id="51522"/>
    <lineage>
        <taxon>Eukaryota</taxon>
        <taxon>Metazoa</taxon>
        <taxon>Ecdysozoa</taxon>
        <taxon>Arthropoda</taxon>
        <taxon>Hexapoda</taxon>
        <taxon>Insecta</taxon>
        <taxon>Pterygota</taxon>
        <taxon>Neoptera</taxon>
        <taxon>Endopterygota</taxon>
        <taxon>Hymenoptera</taxon>
        <taxon>Apocrita</taxon>
        <taxon>Ichneumonoidea</taxon>
        <taxon>Braconidae</taxon>
        <taxon>Meteorinae</taxon>
        <taxon>Meteorus</taxon>
    </lineage>
</organism>
<keyword evidence="9 10" id="KW-0807">Transducer</keyword>
<keyword evidence="2" id="KW-1003">Cell membrane</keyword>
<evidence type="ECO:0000256" key="4">
    <source>
        <dbReference type="ARBA" id="ARBA00022692"/>
    </source>
</evidence>
<keyword evidence="5 10" id="KW-0552">Olfaction</keyword>
<protein>
    <recommendedName>
        <fullName evidence="10">Odorant receptor</fullName>
    </recommendedName>
</protein>
<dbReference type="GO" id="GO:0005886">
    <property type="term" value="C:plasma membrane"/>
    <property type="evidence" value="ECO:0007669"/>
    <property type="project" value="UniProtKB-SubCell"/>
</dbReference>
<keyword evidence="7 10" id="KW-0472">Membrane</keyword>
<dbReference type="GO" id="GO:0004984">
    <property type="term" value="F:olfactory receptor activity"/>
    <property type="evidence" value="ECO:0007669"/>
    <property type="project" value="InterPro"/>
</dbReference>
<evidence type="ECO:0000256" key="1">
    <source>
        <dbReference type="ARBA" id="ARBA00004651"/>
    </source>
</evidence>
<feature type="transmembrane region" description="Helical" evidence="10">
    <location>
        <begin position="130"/>
        <end position="148"/>
    </location>
</feature>
<evidence type="ECO:0000256" key="10">
    <source>
        <dbReference type="RuleBase" id="RU351113"/>
    </source>
</evidence>
<dbReference type="PANTHER" id="PTHR21137">
    <property type="entry name" value="ODORANT RECEPTOR"/>
    <property type="match status" value="1"/>
</dbReference>
<evidence type="ECO:0000256" key="8">
    <source>
        <dbReference type="ARBA" id="ARBA00023170"/>
    </source>
</evidence>
<dbReference type="PANTHER" id="PTHR21137:SF35">
    <property type="entry name" value="ODORANT RECEPTOR 19A-RELATED"/>
    <property type="match status" value="1"/>
</dbReference>
<proteinExistence type="evidence at transcript level"/>
<keyword evidence="6 10" id="KW-1133">Transmembrane helix</keyword>
<name>A0A1S5VFQ8_9HYME</name>
<evidence type="ECO:0000256" key="7">
    <source>
        <dbReference type="ARBA" id="ARBA00023136"/>
    </source>
</evidence>
<dbReference type="AlphaFoldDB" id="A0A1S5VFQ8"/>
<keyword evidence="3 10" id="KW-0716">Sensory transduction</keyword>
<dbReference type="InterPro" id="IPR004117">
    <property type="entry name" value="7tm6_olfct_rcpt"/>
</dbReference>
<evidence type="ECO:0000256" key="9">
    <source>
        <dbReference type="ARBA" id="ARBA00023224"/>
    </source>
</evidence>
<accession>A0A1S5VFQ8</accession>
<comment type="caution">
    <text evidence="10">Lacks conserved residue(s) required for the propagation of feature annotation.</text>
</comment>
<feature type="transmembrane region" description="Helical" evidence="10">
    <location>
        <begin position="41"/>
        <end position="62"/>
    </location>
</feature>
<reference evidence="11" key="1">
    <citation type="journal article" date="2017" name="Comp. Biochem. Physiol. Part D Genomics Proteomics">
        <title>Candidate chemosensory genes identified in the endoparasitoid Meteorus pulchricornis (Hymenoptera: Braconidae) by antennal transcriptome analysis.</title>
        <authorList>
            <person name="Sheng S."/>
            <person name="Liao C.W."/>
            <person name="Zheng Y."/>
            <person name="Zhou Y."/>
            <person name="Xu Y."/>
            <person name="Song W.M."/>
            <person name="He P."/>
            <person name="Zhang J."/>
            <person name="Wu F.A."/>
        </authorList>
    </citation>
    <scope>NUCLEOTIDE SEQUENCE</scope>
    <source>
        <strain evidence="11">Zhenjiang</strain>
    </source>
</reference>
<evidence type="ECO:0000313" key="11">
    <source>
        <dbReference type="EMBL" id="AQN78485.1"/>
    </source>
</evidence>
<dbReference type="EMBL" id="KY445550">
    <property type="protein sequence ID" value="AQN78485.1"/>
    <property type="molecule type" value="mRNA"/>
</dbReference>
<evidence type="ECO:0000256" key="3">
    <source>
        <dbReference type="ARBA" id="ARBA00022606"/>
    </source>
</evidence>
<keyword evidence="8 10" id="KW-0675">Receptor</keyword>
<evidence type="ECO:0000256" key="2">
    <source>
        <dbReference type="ARBA" id="ARBA00022475"/>
    </source>
</evidence>
<evidence type="ECO:0000256" key="5">
    <source>
        <dbReference type="ARBA" id="ARBA00022725"/>
    </source>
</evidence>
<evidence type="ECO:0000256" key="6">
    <source>
        <dbReference type="ARBA" id="ARBA00022989"/>
    </source>
</evidence>
<comment type="subcellular location">
    <subcellularLocation>
        <location evidence="1 10">Cell membrane</location>
        <topology evidence="1 10">Multi-pass membrane protein</topology>
    </subcellularLocation>
</comment>
<feature type="transmembrane region" description="Helical" evidence="10">
    <location>
        <begin position="68"/>
        <end position="89"/>
    </location>
</feature>
<sequence length="408" mass="47195">MKHAMSCENIDFFNHLNWRFTKHLLSCFGAWPFQTLRLRRVIRSVVFILVSSLFIPEILRIITVRKNANLLVECVPIFVFHFLTVTKMLQCLLNLKKIEQLLIQIRRDWESSLSSIEAEILNSNGQQNRILIHTYVYFIYSVTVVYMSTPMVPKLFDFIIPLNESRPKVNLYETEYYVDSETYELPILLHSYIITPFPTTIILAFDTLYVSCVHHGSIMFAIVGFLCFRHRLQNLSGQKNEQNTWENGKTDGTIRNYHSLANCIAKHKEVIEYAELLESTYTTSMIAIVGMNTLAISITGLQTILKINEPSEMIRFGTYTVGQVVHLFFLSWPSQKLIDESERIFQSTYQGEWYALPPKLRSCYVLIMMRGGKPCALTAGRYYTMSLQSFSQVVKTAVSYCTVLLSLQ</sequence>
<comment type="similarity">
    <text evidence="10">Belongs to the insect chemoreceptor superfamily. Heteromeric odorant receptor channel (TC 1.A.69) family.</text>
</comment>
<dbReference type="Pfam" id="PF02949">
    <property type="entry name" value="7tm_6"/>
    <property type="match status" value="1"/>
</dbReference>
<dbReference type="GO" id="GO:0007165">
    <property type="term" value="P:signal transduction"/>
    <property type="evidence" value="ECO:0007669"/>
    <property type="project" value="UniProtKB-KW"/>
</dbReference>
<keyword evidence="4 10" id="KW-0812">Transmembrane</keyword>
<dbReference type="GO" id="GO:0005549">
    <property type="term" value="F:odorant binding"/>
    <property type="evidence" value="ECO:0007669"/>
    <property type="project" value="InterPro"/>
</dbReference>